<accession>H1Y6Q6</accession>
<protein>
    <submittedName>
        <fullName evidence="1">Uncharacterized protein</fullName>
    </submittedName>
</protein>
<gene>
    <name evidence="1" type="ORF">Mucpa_2736</name>
</gene>
<name>H1Y6Q6_9SPHI</name>
<sequence>MLLSHYLQAVFFVIPAKKSFFQDVDLSKILKMIRVPDKQNAWH</sequence>
<proteinExistence type="predicted"/>
<dbReference type="AlphaFoldDB" id="H1Y6Q6"/>
<organism evidence="1 2">
    <name type="scientific">Mucilaginibacter paludis DSM 18603</name>
    <dbReference type="NCBI Taxonomy" id="714943"/>
    <lineage>
        <taxon>Bacteria</taxon>
        <taxon>Pseudomonadati</taxon>
        <taxon>Bacteroidota</taxon>
        <taxon>Sphingobacteriia</taxon>
        <taxon>Sphingobacteriales</taxon>
        <taxon>Sphingobacteriaceae</taxon>
        <taxon>Mucilaginibacter</taxon>
    </lineage>
</organism>
<evidence type="ECO:0000313" key="2">
    <source>
        <dbReference type="Proteomes" id="UP000002774"/>
    </source>
</evidence>
<dbReference type="Proteomes" id="UP000002774">
    <property type="component" value="Chromosome"/>
</dbReference>
<keyword evidence="2" id="KW-1185">Reference proteome</keyword>
<dbReference type="EMBL" id="CM001403">
    <property type="protein sequence ID" value="EHQ26848.1"/>
    <property type="molecule type" value="Genomic_DNA"/>
</dbReference>
<reference evidence="1" key="1">
    <citation type="submission" date="2011-09" db="EMBL/GenBank/DDBJ databases">
        <title>The permanent draft genome of Mucilaginibacter paludis DSM 18603.</title>
        <authorList>
            <consortium name="US DOE Joint Genome Institute (JGI-PGF)"/>
            <person name="Lucas S."/>
            <person name="Han J."/>
            <person name="Lapidus A."/>
            <person name="Bruce D."/>
            <person name="Goodwin L."/>
            <person name="Pitluck S."/>
            <person name="Peters L."/>
            <person name="Kyrpides N."/>
            <person name="Mavromatis K."/>
            <person name="Ivanova N."/>
            <person name="Mikhailova N."/>
            <person name="Held B."/>
            <person name="Detter J.C."/>
            <person name="Tapia R."/>
            <person name="Han C."/>
            <person name="Land M."/>
            <person name="Hauser L."/>
            <person name="Markowitz V."/>
            <person name="Cheng J.-F."/>
            <person name="Hugenholtz P."/>
            <person name="Woyke T."/>
            <person name="Wu D."/>
            <person name="Tindall B."/>
            <person name="Brambilla E."/>
            <person name="Klenk H.-P."/>
            <person name="Eisen J.A."/>
        </authorList>
    </citation>
    <scope>NUCLEOTIDE SEQUENCE [LARGE SCALE GENOMIC DNA]</scope>
    <source>
        <strain evidence="1">DSM 18603</strain>
    </source>
</reference>
<dbReference type="HOGENOM" id="CLU_3236208_0_0_10"/>
<evidence type="ECO:0000313" key="1">
    <source>
        <dbReference type="EMBL" id="EHQ26848.1"/>
    </source>
</evidence>